<keyword evidence="1" id="KW-1133">Transmembrane helix</keyword>
<dbReference type="Pfam" id="PF09809">
    <property type="entry name" value="MRP-L27"/>
    <property type="match status" value="1"/>
</dbReference>
<keyword evidence="1" id="KW-0812">Transmembrane</keyword>
<proteinExistence type="predicted"/>
<feature type="transmembrane region" description="Helical" evidence="1">
    <location>
        <begin position="75"/>
        <end position="97"/>
    </location>
</feature>
<dbReference type="PANTHER" id="PTHR28251">
    <property type="entry name" value="V-TYPE ATPASE ASSEMBLY FACTOR PKR1"/>
    <property type="match status" value="1"/>
</dbReference>
<accession>A0A0E9NJQ3</accession>
<gene>
    <name evidence="2" type="ORF">G7K_3784-t1</name>
</gene>
<dbReference type="GO" id="GO:0003735">
    <property type="term" value="F:structural constituent of ribosome"/>
    <property type="evidence" value="ECO:0007669"/>
    <property type="project" value="InterPro"/>
</dbReference>
<reference evidence="2 3" key="1">
    <citation type="journal article" date="2011" name="J. Gen. Appl. Microbiol.">
        <title>Draft genome sequencing of the enigmatic yeast Saitoella complicata.</title>
        <authorList>
            <person name="Nishida H."/>
            <person name="Hamamoto M."/>
            <person name="Sugiyama J."/>
        </authorList>
    </citation>
    <scope>NUCLEOTIDE SEQUENCE [LARGE SCALE GENOMIC DNA]</scope>
    <source>
        <strain evidence="2 3">NRRL Y-17804</strain>
    </source>
</reference>
<comment type="caution">
    <text evidence="2">The sequence shown here is derived from an EMBL/GenBank/DDBJ whole genome shotgun (WGS) entry which is preliminary data.</text>
</comment>
<dbReference type="EMBL" id="BACD03000024">
    <property type="protein sequence ID" value="GAO49635.1"/>
    <property type="molecule type" value="Genomic_DNA"/>
</dbReference>
<evidence type="ECO:0000256" key="1">
    <source>
        <dbReference type="SAM" id="Phobius"/>
    </source>
</evidence>
<keyword evidence="1" id="KW-0472">Membrane</keyword>
<keyword evidence="3" id="KW-1185">Reference proteome</keyword>
<feature type="transmembrane region" description="Helical" evidence="1">
    <location>
        <begin position="257"/>
        <end position="278"/>
    </location>
</feature>
<protein>
    <submittedName>
        <fullName evidence="2">Uncharacterized protein</fullName>
    </submittedName>
</protein>
<dbReference type="GO" id="GO:0005762">
    <property type="term" value="C:mitochondrial large ribosomal subunit"/>
    <property type="evidence" value="ECO:0007669"/>
    <property type="project" value="InterPro"/>
</dbReference>
<sequence>MTSLACISVPGFRTPAPNLNFHSTQNLLPTPLSSPSTYPEGLESNSDRAMAVLPIERRQIIFVGDGDNDGNNYVVAWHIILGLILAAVALFLLLALIHARIRASRNQSLYRYHRWMVPSYVYQTHPPPQYTVHPPPGPPPMGPQGAGYRYTGYGMASHAQSQTALHPEQYEMGAYAASGGGGVASPPPAYTGFRRGKDESGVTGRDVASYIQAPNSPQLHPVHPTYNPNPNSQSSTMTAFIVSLWDSIFTPGPTPTLVIATNASFIALISLLTVLAFMTRNIHVFALLAVAIGLCVSVQWFLKELAAVKEEEEKKSKEGGATEPAAIVAEEKKERTPPRNHNPIRNTHIPAAMFKPTQVCEGTRRLAMTTKQGRNYYKGTRTGAMGRHTKHGNYIIDYRKVRTYVVPAGLADTRLTPFIGTHIPPIKSRFGGYKDGFRGQYYLDRWKAENAFEEGPAAAAARA</sequence>
<evidence type="ECO:0000313" key="3">
    <source>
        <dbReference type="Proteomes" id="UP000033140"/>
    </source>
</evidence>
<dbReference type="InterPro" id="IPR019189">
    <property type="entry name" value="Ribosomal_mL41"/>
</dbReference>
<dbReference type="Pfam" id="PF08636">
    <property type="entry name" value="Pkr1"/>
    <property type="match status" value="1"/>
</dbReference>
<dbReference type="InterPro" id="IPR013945">
    <property type="entry name" value="Pkr1"/>
</dbReference>
<reference evidence="2 3" key="3">
    <citation type="journal article" date="2015" name="Genome Announc.">
        <title>Draft Genome Sequence of the Archiascomycetous Yeast Saitoella complicata.</title>
        <authorList>
            <person name="Yamauchi K."/>
            <person name="Kondo S."/>
            <person name="Hamamoto M."/>
            <person name="Takahashi Y."/>
            <person name="Ogura Y."/>
            <person name="Hayashi T."/>
            <person name="Nishida H."/>
        </authorList>
    </citation>
    <scope>NUCLEOTIDE SEQUENCE [LARGE SCALE GENOMIC DNA]</scope>
    <source>
        <strain evidence="2 3">NRRL Y-17804</strain>
    </source>
</reference>
<name>A0A0E9NJQ3_SAICN</name>
<dbReference type="Proteomes" id="UP000033140">
    <property type="component" value="Unassembled WGS sequence"/>
</dbReference>
<dbReference type="GO" id="GO:0070072">
    <property type="term" value="P:vacuolar proton-transporting V-type ATPase complex assembly"/>
    <property type="evidence" value="ECO:0007669"/>
    <property type="project" value="InterPro"/>
</dbReference>
<reference evidence="2 3" key="2">
    <citation type="journal article" date="2014" name="J. Gen. Appl. Microbiol.">
        <title>The early diverging ascomycetous budding yeast Saitoella complicata has three histone deacetylases belonging to the Clr6, Hos2, and Rpd3 lineages.</title>
        <authorList>
            <person name="Nishida H."/>
            <person name="Matsumoto T."/>
            <person name="Kondo S."/>
            <person name="Hamamoto M."/>
            <person name="Yoshikawa H."/>
        </authorList>
    </citation>
    <scope>NUCLEOTIDE SEQUENCE [LARGE SCALE GENOMIC DNA]</scope>
    <source>
        <strain evidence="2 3">NRRL Y-17804</strain>
    </source>
</reference>
<dbReference type="STRING" id="698492.A0A0E9NJQ3"/>
<dbReference type="PANTHER" id="PTHR28251:SF1">
    <property type="entry name" value="V-TYPE ATPASE ASSEMBLY FACTOR PKR1"/>
    <property type="match status" value="1"/>
</dbReference>
<dbReference type="AlphaFoldDB" id="A0A0E9NJQ3"/>
<organism evidence="2 3">
    <name type="scientific">Saitoella complicata (strain BCRC 22490 / CBS 7301 / JCM 7358 / NBRC 10748 / NRRL Y-17804)</name>
    <dbReference type="NCBI Taxonomy" id="698492"/>
    <lineage>
        <taxon>Eukaryota</taxon>
        <taxon>Fungi</taxon>
        <taxon>Dikarya</taxon>
        <taxon>Ascomycota</taxon>
        <taxon>Taphrinomycotina</taxon>
        <taxon>Taphrinomycotina incertae sedis</taxon>
        <taxon>Saitoella</taxon>
    </lineage>
</organism>
<feature type="transmembrane region" description="Helical" evidence="1">
    <location>
        <begin position="284"/>
        <end position="302"/>
    </location>
</feature>
<evidence type="ECO:0000313" key="2">
    <source>
        <dbReference type="EMBL" id="GAO49635.1"/>
    </source>
</evidence>
<dbReference type="GO" id="GO:0005789">
    <property type="term" value="C:endoplasmic reticulum membrane"/>
    <property type="evidence" value="ECO:0007669"/>
    <property type="project" value="TreeGrafter"/>
</dbReference>